<dbReference type="Proteomes" id="UP000188243">
    <property type="component" value="Chromosome"/>
</dbReference>
<organism evidence="1 2">
    <name type="scientific">Pseudoalteromonas aliena</name>
    <dbReference type="NCBI Taxonomy" id="247523"/>
    <lineage>
        <taxon>Bacteria</taxon>
        <taxon>Pseudomonadati</taxon>
        <taxon>Pseudomonadota</taxon>
        <taxon>Gammaproteobacteria</taxon>
        <taxon>Alteromonadales</taxon>
        <taxon>Pseudoalteromonadaceae</taxon>
        <taxon>Pseudoalteromonas</taxon>
    </lineage>
</organism>
<dbReference type="InterPro" id="IPR021431">
    <property type="entry name" value="DUF3080"/>
</dbReference>
<sequence length="350" mass="39921">MNHSLLSKLTIKHSLPAVMLLLVSAFVLVNCSKAPSSINNTYTARLSSTLNTSSISATPLEQLKLIKPTTFSEDKITVSIVELAGLTHCKLNVLISEHNNQLGKTATAASQLKYQINFIQSADNCLNMLDDNTSTYKKINDAKNQKQTHLMHYFNSMLFKEPELNRTWLLTSNELSTHPAGFSDTVEALTQLVTIKKHIKFQQFGEIKTDSVFNALEQLNKYRFNQALIQSARQQIVLNQSATQFVKKISFDHICPTDKNKKEAKIMSNVFQKYYLTHIQPYQAQLTGYLEVLQPLYNQLWFEETVTSKQINNLLKEDSPNNLLNQLKNSAVDHVVWWQKFYKTCEISPI</sequence>
<protein>
    <recommendedName>
        <fullName evidence="3">DUF3080 domain-containing protein</fullName>
    </recommendedName>
</protein>
<dbReference type="RefSeq" id="WP_077537718.1">
    <property type="nucleotide sequence ID" value="NZ_CP019628.1"/>
</dbReference>
<accession>A0A1Q2H130</accession>
<dbReference type="AlphaFoldDB" id="A0A1Q2H130"/>
<proteinExistence type="predicted"/>
<evidence type="ECO:0000313" key="1">
    <source>
        <dbReference type="EMBL" id="AQQ01059.1"/>
    </source>
</evidence>
<gene>
    <name evidence="1" type="ORF">B0W48_15550</name>
</gene>
<name>A0A1Q2H130_9GAMM</name>
<dbReference type="KEGG" id="paln:B0W48_15550"/>
<dbReference type="Pfam" id="PF11279">
    <property type="entry name" value="DUF3080"/>
    <property type="match status" value="1"/>
</dbReference>
<dbReference type="STRING" id="247523.B0W48_15550"/>
<evidence type="ECO:0000313" key="2">
    <source>
        <dbReference type="Proteomes" id="UP000188243"/>
    </source>
</evidence>
<evidence type="ECO:0008006" key="3">
    <source>
        <dbReference type="Google" id="ProtNLM"/>
    </source>
</evidence>
<dbReference type="EMBL" id="CP019628">
    <property type="protein sequence ID" value="AQQ01059.1"/>
    <property type="molecule type" value="Genomic_DNA"/>
</dbReference>
<reference evidence="1 2" key="1">
    <citation type="submission" date="2017-02" db="EMBL/GenBank/DDBJ databases">
        <title>Complete genome sequence of the cold-active Pseudoalteromonas aliena strain EH1 isolated from Arctic seawater.</title>
        <authorList>
            <person name="Kim E."/>
            <person name="Heo E."/>
            <person name="Kim H."/>
            <person name="Kim D."/>
        </authorList>
    </citation>
    <scope>NUCLEOTIDE SEQUENCE [LARGE SCALE GENOMIC DNA]</scope>
    <source>
        <strain evidence="1 2">EH1</strain>
    </source>
</reference>